<dbReference type="InterPro" id="IPR036615">
    <property type="entry name" value="Mur_ligase_C_dom_sf"/>
</dbReference>
<dbReference type="NCBIfam" id="TIGR01085">
    <property type="entry name" value="murE"/>
    <property type="match status" value="1"/>
</dbReference>
<evidence type="ECO:0000256" key="7">
    <source>
        <dbReference type="ARBA" id="ARBA00022840"/>
    </source>
</evidence>
<comment type="subcellular location">
    <subcellularLocation>
        <location evidence="12 13">Cytoplasm</location>
    </subcellularLocation>
</comment>
<comment type="caution">
    <text evidence="12">Lacks conserved residue(s) required for the propagation of feature annotation.</text>
</comment>
<sequence>MNLNKLLKGFDFEVLNGSLNTEINSIQYDSRKINKGDIFFCIEGFNVDGHKYIKSAIDKGATVIVVQKEVEDCGDVTLIKVENTRKALAKASSNFYDNPSKRLKLIGVTGTNGKTTSTFMIKSILEQCGHKVGLIGTIANYIGDKKLHSERTTPESLELHQLFNEMVKEDVEYCIMEVSSHSLELDRVYGIEFSKGIFTNLTQDHLDFHKTFENYFNAKLKLFLNSKISIVNADDNYGEKIIDSIVGDVVTYGLESQAMLRAKNLKLHSRGIEFTLVYNGNEEDIKLSIPGKYNVYNALGCIAATIHEGASIEDIKEALKKVAVPGRCEIVTLNHDLGYDVIVDYAHTPDGLENILNSAREFTFGRLISVFGCGGDRDKTKRPIMGSIGSNLSDIAIITSDNPRTEDPMAIIEDIKSGLKKDNYIVIENRREAIKYAMKIAKDKDVIVIAGKGHEDYQILKDKRIHFDEREIISEIIKELYD</sequence>
<comment type="cofactor">
    <cofactor evidence="12">
        <name>Mg(2+)</name>
        <dbReference type="ChEBI" id="CHEBI:18420"/>
    </cofactor>
</comment>
<evidence type="ECO:0000256" key="4">
    <source>
        <dbReference type="ARBA" id="ARBA00022598"/>
    </source>
</evidence>
<dbReference type="InterPro" id="IPR035911">
    <property type="entry name" value="MurE/MurF_N"/>
</dbReference>
<comment type="PTM">
    <text evidence="12">Carboxylation is probably crucial for Mg(2+) binding and, consequently, for the gamma-phosphate positioning of ATP.</text>
</comment>
<keyword evidence="4 12" id="KW-0436">Ligase</keyword>
<evidence type="ECO:0000256" key="2">
    <source>
        <dbReference type="ARBA" id="ARBA00005898"/>
    </source>
</evidence>
<feature type="binding site" evidence="12">
    <location>
        <position position="451"/>
    </location>
    <ligand>
        <name>meso-2,6-diaminopimelate</name>
        <dbReference type="ChEBI" id="CHEBI:57791"/>
    </ligand>
</feature>
<dbReference type="Pfam" id="PF01225">
    <property type="entry name" value="Mur_ligase"/>
    <property type="match status" value="1"/>
</dbReference>
<evidence type="ECO:0000313" key="18">
    <source>
        <dbReference type="Proteomes" id="UP000627166"/>
    </source>
</evidence>
<evidence type="ECO:0000256" key="6">
    <source>
        <dbReference type="ARBA" id="ARBA00022741"/>
    </source>
</evidence>
<evidence type="ECO:0000259" key="15">
    <source>
        <dbReference type="Pfam" id="PF02875"/>
    </source>
</evidence>
<dbReference type="Gene3D" id="3.90.190.20">
    <property type="entry name" value="Mur ligase, C-terminal domain"/>
    <property type="match status" value="1"/>
</dbReference>
<dbReference type="PANTHER" id="PTHR23135">
    <property type="entry name" value="MUR LIGASE FAMILY MEMBER"/>
    <property type="match status" value="1"/>
</dbReference>
<feature type="domain" description="Mur ligase N-terminal catalytic" evidence="14">
    <location>
        <begin position="22"/>
        <end position="96"/>
    </location>
</feature>
<evidence type="ECO:0000259" key="14">
    <source>
        <dbReference type="Pfam" id="PF01225"/>
    </source>
</evidence>
<feature type="domain" description="Mur ligase central" evidence="16">
    <location>
        <begin position="108"/>
        <end position="304"/>
    </location>
</feature>
<proteinExistence type="inferred from homology"/>
<keyword evidence="7 12" id="KW-0067">ATP-binding</keyword>
<dbReference type="HAMAP" id="MF_00208">
    <property type="entry name" value="MurE"/>
    <property type="match status" value="1"/>
</dbReference>
<feature type="short sequence motif" description="Meso-diaminopimelate recognition motif" evidence="12">
    <location>
        <begin position="401"/>
        <end position="404"/>
    </location>
</feature>
<dbReference type="SUPFAM" id="SSF53244">
    <property type="entry name" value="MurD-like peptide ligases, peptide-binding domain"/>
    <property type="match status" value="1"/>
</dbReference>
<protein>
    <recommendedName>
        <fullName evidence="12">UDP-N-acetylmuramoyl-L-alanyl-D-glutamate--2,6-diaminopimelate ligase</fullName>
        <ecNumber evidence="12">6.3.2.13</ecNumber>
    </recommendedName>
    <alternativeName>
        <fullName evidence="12">Meso-A2pm-adding enzyme</fullName>
    </alternativeName>
    <alternativeName>
        <fullName evidence="12">Meso-diaminopimelate-adding enzyme</fullName>
    </alternativeName>
    <alternativeName>
        <fullName evidence="12">UDP-MurNAc-L-Ala-D-Glu:meso-diaminopimelate ligase</fullName>
    </alternativeName>
    <alternativeName>
        <fullName evidence="12">UDP-MurNAc-tripeptide synthetase</fullName>
    </alternativeName>
    <alternativeName>
        <fullName evidence="12">UDP-N-acetylmuramyl-tripeptide synthetase</fullName>
    </alternativeName>
</protein>
<evidence type="ECO:0000256" key="12">
    <source>
        <dbReference type="HAMAP-Rule" id="MF_00208"/>
    </source>
</evidence>
<feature type="binding site" evidence="12">
    <location>
        <begin position="152"/>
        <end position="153"/>
    </location>
    <ligand>
        <name>UDP-N-acetyl-alpha-D-muramoyl-L-alanyl-D-glutamate</name>
        <dbReference type="ChEBI" id="CHEBI:83900"/>
    </ligand>
</feature>
<dbReference type="GO" id="GO:0008765">
    <property type="term" value="F:UDP-N-acetylmuramoylalanyl-D-glutamate-2,6-diaminopimelate ligase activity"/>
    <property type="evidence" value="ECO:0007669"/>
    <property type="project" value="UniProtKB-EC"/>
</dbReference>
<dbReference type="Proteomes" id="UP000627166">
    <property type="component" value="Unassembled WGS sequence"/>
</dbReference>
<feature type="modified residue" description="N6-carboxylysine" evidence="12">
    <location>
        <position position="219"/>
    </location>
</feature>
<evidence type="ECO:0000256" key="1">
    <source>
        <dbReference type="ARBA" id="ARBA00004752"/>
    </source>
</evidence>
<dbReference type="NCBIfam" id="NF001126">
    <property type="entry name" value="PRK00139.1-4"/>
    <property type="match status" value="1"/>
</dbReference>
<comment type="caution">
    <text evidence="17">The sequence shown here is derived from an EMBL/GenBank/DDBJ whole genome shotgun (WGS) entry which is preliminary data.</text>
</comment>
<feature type="binding site" evidence="12">
    <location>
        <position position="455"/>
    </location>
    <ligand>
        <name>meso-2,6-diaminopimelate</name>
        <dbReference type="ChEBI" id="CHEBI:57791"/>
    </ligand>
</feature>
<keyword evidence="5 12" id="KW-0132">Cell division</keyword>
<feature type="binding site" evidence="12">
    <location>
        <position position="187"/>
    </location>
    <ligand>
        <name>UDP-N-acetyl-alpha-D-muramoyl-L-alanyl-D-glutamate</name>
        <dbReference type="ChEBI" id="CHEBI:83900"/>
    </ligand>
</feature>
<evidence type="ECO:0000256" key="8">
    <source>
        <dbReference type="ARBA" id="ARBA00022960"/>
    </source>
</evidence>
<gene>
    <name evidence="12" type="primary">murE</name>
    <name evidence="17" type="ORF">H9637_05315</name>
</gene>
<dbReference type="PROSITE" id="PS01011">
    <property type="entry name" value="FOLYLPOLYGLU_SYNT_1"/>
    <property type="match status" value="1"/>
</dbReference>
<dbReference type="PANTHER" id="PTHR23135:SF4">
    <property type="entry name" value="UDP-N-ACETYLMURAMOYL-L-ALANYL-D-GLUTAMATE--2,6-DIAMINOPIMELATE LIGASE MURE HOMOLOG, CHLOROPLASTIC"/>
    <property type="match status" value="1"/>
</dbReference>
<dbReference type="EC" id="6.3.2.13" evidence="12"/>
<dbReference type="Gene3D" id="3.40.1390.10">
    <property type="entry name" value="MurE/MurF, N-terminal domain"/>
    <property type="match status" value="1"/>
</dbReference>
<dbReference type="Gene3D" id="3.40.1190.10">
    <property type="entry name" value="Mur-like, catalytic domain"/>
    <property type="match status" value="1"/>
</dbReference>
<dbReference type="InterPro" id="IPR000713">
    <property type="entry name" value="Mur_ligase_N"/>
</dbReference>
<dbReference type="Pfam" id="PF02875">
    <property type="entry name" value="Mur_ligase_C"/>
    <property type="match status" value="1"/>
</dbReference>
<feature type="domain" description="Mur ligase C-terminal" evidence="15">
    <location>
        <begin position="326"/>
        <end position="453"/>
    </location>
</feature>
<dbReference type="InterPro" id="IPR036565">
    <property type="entry name" value="Mur-like_cat_sf"/>
</dbReference>
<dbReference type="NCBIfam" id="NF001124">
    <property type="entry name" value="PRK00139.1-2"/>
    <property type="match status" value="1"/>
</dbReference>
<keyword evidence="18" id="KW-1185">Reference proteome</keyword>
<comment type="catalytic activity">
    <reaction evidence="12">
        <text>UDP-N-acetyl-alpha-D-muramoyl-L-alanyl-D-glutamate + meso-2,6-diaminopimelate + ATP = UDP-N-acetyl-alpha-D-muramoyl-L-alanyl-gamma-D-glutamyl-meso-2,6-diaminopimelate + ADP + phosphate + H(+)</text>
        <dbReference type="Rhea" id="RHEA:23676"/>
        <dbReference type="ChEBI" id="CHEBI:15378"/>
        <dbReference type="ChEBI" id="CHEBI:30616"/>
        <dbReference type="ChEBI" id="CHEBI:43474"/>
        <dbReference type="ChEBI" id="CHEBI:57791"/>
        <dbReference type="ChEBI" id="CHEBI:83900"/>
        <dbReference type="ChEBI" id="CHEBI:83905"/>
        <dbReference type="ChEBI" id="CHEBI:456216"/>
        <dbReference type="EC" id="6.3.2.13"/>
    </reaction>
</comment>
<keyword evidence="8 12" id="KW-0133">Cell shape</keyword>
<evidence type="ECO:0000259" key="16">
    <source>
        <dbReference type="Pfam" id="PF08245"/>
    </source>
</evidence>
<dbReference type="SUPFAM" id="SSF63418">
    <property type="entry name" value="MurE/MurF N-terminal domain"/>
    <property type="match status" value="1"/>
</dbReference>
<dbReference type="EMBL" id="JACSQB010000038">
    <property type="protein sequence ID" value="MBD8046465.1"/>
    <property type="molecule type" value="Genomic_DNA"/>
</dbReference>
<dbReference type="InterPro" id="IPR013221">
    <property type="entry name" value="Mur_ligase_cen"/>
</dbReference>
<keyword evidence="12" id="KW-0460">Magnesium</keyword>
<comment type="function">
    <text evidence="12">Catalyzes the addition of meso-diaminopimelic acid to the nucleotide precursor UDP-N-acetylmuramoyl-L-alanyl-D-glutamate (UMAG) in the biosynthesis of bacterial cell-wall peptidoglycan.</text>
</comment>
<name>A0ABR8YQE5_9CLOT</name>
<dbReference type="InterPro" id="IPR004101">
    <property type="entry name" value="Mur_ligase_C"/>
</dbReference>
<feature type="binding site" evidence="12">
    <location>
        <position position="377"/>
    </location>
    <ligand>
        <name>meso-2,6-diaminopimelate</name>
        <dbReference type="ChEBI" id="CHEBI:57791"/>
    </ligand>
</feature>
<dbReference type="InterPro" id="IPR018109">
    <property type="entry name" value="Folylpolyglutamate_synth_CS"/>
</dbReference>
<feature type="binding site" evidence="12">
    <location>
        <begin position="401"/>
        <end position="404"/>
    </location>
    <ligand>
        <name>meso-2,6-diaminopimelate</name>
        <dbReference type="ChEBI" id="CHEBI:57791"/>
    </ligand>
</feature>
<dbReference type="Pfam" id="PF08245">
    <property type="entry name" value="Mur_ligase_M"/>
    <property type="match status" value="1"/>
</dbReference>
<comment type="similarity">
    <text evidence="2 12">Belongs to the MurCDEF family. MurE subfamily.</text>
</comment>
<comment type="pathway">
    <text evidence="1 12 13">Cell wall biogenesis; peptidoglycan biosynthesis.</text>
</comment>
<dbReference type="SUPFAM" id="SSF53623">
    <property type="entry name" value="MurD-like peptide ligases, catalytic domain"/>
    <property type="match status" value="1"/>
</dbReference>
<evidence type="ECO:0000256" key="13">
    <source>
        <dbReference type="RuleBase" id="RU004135"/>
    </source>
</evidence>
<evidence type="ECO:0000313" key="17">
    <source>
        <dbReference type="EMBL" id="MBD8046465.1"/>
    </source>
</evidence>
<keyword evidence="3 12" id="KW-0963">Cytoplasm</keyword>
<evidence type="ECO:0000256" key="9">
    <source>
        <dbReference type="ARBA" id="ARBA00022984"/>
    </source>
</evidence>
<feature type="binding site" evidence="12">
    <location>
        <begin position="110"/>
        <end position="116"/>
    </location>
    <ligand>
        <name>ATP</name>
        <dbReference type="ChEBI" id="CHEBI:30616"/>
    </ligand>
</feature>
<organism evidence="17 18">
    <name type="scientific">Clostridium faecium</name>
    <dbReference type="NCBI Taxonomy" id="2762223"/>
    <lineage>
        <taxon>Bacteria</taxon>
        <taxon>Bacillati</taxon>
        <taxon>Bacillota</taxon>
        <taxon>Clostridia</taxon>
        <taxon>Eubacteriales</taxon>
        <taxon>Clostridiaceae</taxon>
        <taxon>Clostridium</taxon>
    </lineage>
</organism>
<keyword evidence="11 12" id="KW-0961">Cell wall biogenesis/degradation</keyword>
<dbReference type="InterPro" id="IPR005761">
    <property type="entry name" value="UDP-N-AcMur-Glu-dNH2Pim_ligase"/>
</dbReference>
<feature type="binding site" evidence="12">
    <location>
        <position position="179"/>
    </location>
    <ligand>
        <name>UDP-N-acetyl-alpha-D-muramoyl-L-alanyl-D-glutamate</name>
        <dbReference type="ChEBI" id="CHEBI:83900"/>
    </ligand>
</feature>
<keyword evidence="9 12" id="KW-0573">Peptidoglycan synthesis</keyword>
<evidence type="ECO:0000256" key="10">
    <source>
        <dbReference type="ARBA" id="ARBA00023306"/>
    </source>
</evidence>
<keyword evidence="6 12" id="KW-0547">Nucleotide-binding</keyword>
<evidence type="ECO:0000256" key="3">
    <source>
        <dbReference type="ARBA" id="ARBA00022490"/>
    </source>
</evidence>
<feature type="binding site" evidence="12">
    <location>
        <position position="30"/>
    </location>
    <ligand>
        <name>UDP-N-acetyl-alpha-D-muramoyl-L-alanyl-D-glutamate</name>
        <dbReference type="ChEBI" id="CHEBI:83900"/>
    </ligand>
</feature>
<evidence type="ECO:0000256" key="11">
    <source>
        <dbReference type="ARBA" id="ARBA00023316"/>
    </source>
</evidence>
<accession>A0ABR8YQE5</accession>
<evidence type="ECO:0000256" key="5">
    <source>
        <dbReference type="ARBA" id="ARBA00022618"/>
    </source>
</evidence>
<dbReference type="RefSeq" id="WP_191739436.1">
    <property type="nucleotide sequence ID" value="NZ_JACSQB010000038.1"/>
</dbReference>
<keyword evidence="10 12" id="KW-0131">Cell cycle</keyword>
<reference evidence="17 18" key="1">
    <citation type="submission" date="2020-08" db="EMBL/GenBank/DDBJ databases">
        <title>A Genomic Blueprint of the Chicken Gut Microbiome.</title>
        <authorList>
            <person name="Gilroy R."/>
            <person name="Ravi A."/>
            <person name="Getino M."/>
            <person name="Pursley I."/>
            <person name="Horton D.L."/>
            <person name="Alikhan N.-F."/>
            <person name="Baker D."/>
            <person name="Gharbi K."/>
            <person name="Hall N."/>
            <person name="Watson M."/>
            <person name="Adriaenssens E.M."/>
            <person name="Foster-Nyarko E."/>
            <person name="Jarju S."/>
            <person name="Secka A."/>
            <person name="Antonio M."/>
            <person name="Oren A."/>
            <person name="Chaudhuri R."/>
            <person name="La Ragione R.M."/>
            <person name="Hildebrand F."/>
            <person name="Pallen M.J."/>
        </authorList>
    </citation>
    <scope>NUCLEOTIDE SEQUENCE [LARGE SCALE GENOMIC DNA]</scope>
    <source>
        <strain evidence="17 18">N37</strain>
    </source>
</reference>